<dbReference type="InterPro" id="IPR015422">
    <property type="entry name" value="PyrdxlP-dep_Trfase_small"/>
</dbReference>
<organism evidence="9 10">
    <name type="scientific">Paenibacillus soyae</name>
    <dbReference type="NCBI Taxonomy" id="2969249"/>
    <lineage>
        <taxon>Bacteria</taxon>
        <taxon>Bacillati</taxon>
        <taxon>Bacillota</taxon>
        <taxon>Bacilli</taxon>
        <taxon>Bacillales</taxon>
        <taxon>Paenibacillaceae</taxon>
        <taxon>Paenibacillus</taxon>
    </lineage>
</organism>
<evidence type="ECO:0000256" key="2">
    <source>
        <dbReference type="ARBA" id="ARBA00022576"/>
    </source>
</evidence>
<feature type="active site" description="Proton acceptor" evidence="6">
    <location>
        <position position="196"/>
    </location>
</feature>
<dbReference type="PANTHER" id="PTHR30244">
    <property type="entry name" value="TRANSAMINASE"/>
    <property type="match status" value="1"/>
</dbReference>
<comment type="caution">
    <text evidence="9">The sequence shown here is derived from an EMBL/GenBank/DDBJ whole genome shotgun (WGS) entry which is preliminary data.</text>
</comment>
<dbReference type="Proteomes" id="UP001141950">
    <property type="component" value="Unassembled WGS sequence"/>
</dbReference>
<evidence type="ECO:0000313" key="9">
    <source>
        <dbReference type="EMBL" id="MCR2802506.1"/>
    </source>
</evidence>
<dbReference type="InterPro" id="IPR000653">
    <property type="entry name" value="DegT/StrS_aminotransferase"/>
</dbReference>
<evidence type="ECO:0000256" key="5">
    <source>
        <dbReference type="ARBA" id="ARBA00037999"/>
    </source>
</evidence>
<evidence type="ECO:0000256" key="1">
    <source>
        <dbReference type="ARBA" id="ARBA00001933"/>
    </source>
</evidence>
<dbReference type="EMBL" id="JANIPJ010000001">
    <property type="protein sequence ID" value="MCR2802506.1"/>
    <property type="molecule type" value="Genomic_DNA"/>
</dbReference>
<dbReference type="RefSeq" id="WP_257442040.1">
    <property type="nucleotide sequence ID" value="NZ_JANIPJ010000001.1"/>
</dbReference>
<accession>A0A9X2S6Y3</accession>
<keyword evidence="3" id="KW-0808">Transferase</keyword>
<comment type="cofactor">
    <cofactor evidence="1">
        <name>pyridoxal 5'-phosphate</name>
        <dbReference type="ChEBI" id="CHEBI:597326"/>
    </cofactor>
</comment>
<sequence length="397" mass="43257">MSAQQAKRNKIYLSPPHMSGNEQQYINEAFETNWIAPIGPHVDAFETELASYAGSRGAAAVSSGTAAIHLALKLLGVGEGDRVICQSFTFVATANPIRYLGAEPVFVDSEPETWNMSPEALGRALEEAASSGSLPKAVLVVHLYGGMAKMEEIIGLCEKYGVPLVEDAAESLGSTYRGRQSGTFGKFGVFSFNGNKIITTSGGGMLISDDTEALGKAKFLATQGRDAARHYQHSQMGYNYRMSNLLAGVGRAQLEVLEERVAARRNVFRRYSEALGGMDGIEFMPELPGTRSNRWLTAMTINRGETEQLRDCLLAELENANIEARPLWKPLHLQPLFEGTTFFAHFIDGTAVCEELFGRGLCLPSGSSLTEEEQDRVIDIVQAIFASPFAQESISLR</sequence>
<dbReference type="InterPro" id="IPR015421">
    <property type="entry name" value="PyrdxlP-dep_Trfase_major"/>
</dbReference>
<dbReference type="Pfam" id="PF01041">
    <property type="entry name" value="DegT_DnrJ_EryC1"/>
    <property type="match status" value="1"/>
</dbReference>
<dbReference type="PANTHER" id="PTHR30244:SF34">
    <property type="entry name" value="DTDP-4-AMINO-4,6-DIDEOXYGALACTOSE TRANSAMINASE"/>
    <property type="match status" value="1"/>
</dbReference>
<dbReference type="Gene3D" id="3.40.640.10">
    <property type="entry name" value="Type I PLP-dependent aspartate aminotransferase-like (Major domain)"/>
    <property type="match status" value="1"/>
</dbReference>
<dbReference type="Gene3D" id="3.90.1150.10">
    <property type="entry name" value="Aspartate Aminotransferase, domain 1"/>
    <property type="match status" value="1"/>
</dbReference>
<evidence type="ECO:0000313" key="10">
    <source>
        <dbReference type="Proteomes" id="UP001141950"/>
    </source>
</evidence>
<comment type="similarity">
    <text evidence="5 8">Belongs to the DegT/DnrJ/EryC1 family.</text>
</comment>
<protein>
    <submittedName>
        <fullName evidence="9">Aminotransferase class I/II-fold pyridoxal phosphate-dependent enzyme</fullName>
    </submittedName>
</protein>
<keyword evidence="2 9" id="KW-0032">Aminotransferase</keyword>
<reference evidence="9" key="1">
    <citation type="submission" date="2022-08" db="EMBL/GenBank/DDBJ databases">
        <title>The genomic sequence of strain Paenibacillus sp. SCIV0701.</title>
        <authorList>
            <person name="Zhao H."/>
        </authorList>
    </citation>
    <scope>NUCLEOTIDE SEQUENCE</scope>
    <source>
        <strain evidence="9">SCIV0701</strain>
    </source>
</reference>
<dbReference type="CDD" id="cd00616">
    <property type="entry name" value="AHBA_syn"/>
    <property type="match status" value="1"/>
</dbReference>
<keyword evidence="10" id="KW-1185">Reference proteome</keyword>
<dbReference type="InterPro" id="IPR015424">
    <property type="entry name" value="PyrdxlP-dep_Trfase"/>
</dbReference>
<evidence type="ECO:0000256" key="6">
    <source>
        <dbReference type="PIRSR" id="PIRSR000390-1"/>
    </source>
</evidence>
<dbReference type="FunFam" id="3.40.640.10:FF:000090">
    <property type="entry name" value="Pyridoxal phosphate-dependent aminotransferase"/>
    <property type="match status" value="1"/>
</dbReference>
<dbReference type="GO" id="GO:0008483">
    <property type="term" value="F:transaminase activity"/>
    <property type="evidence" value="ECO:0007669"/>
    <property type="project" value="UniProtKB-KW"/>
</dbReference>
<dbReference type="SUPFAM" id="SSF53383">
    <property type="entry name" value="PLP-dependent transferases"/>
    <property type="match status" value="1"/>
</dbReference>
<evidence type="ECO:0000256" key="4">
    <source>
        <dbReference type="ARBA" id="ARBA00022898"/>
    </source>
</evidence>
<evidence type="ECO:0000256" key="3">
    <source>
        <dbReference type="ARBA" id="ARBA00022679"/>
    </source>
</evidence>
<name>A0A9X2S6Y3_9BACL</name>
<evidence type="ECO:0000256" key="7">
    <source>
        <dbReference type="PIRSR" id="PIRSR000390-2"/>
    </source>
</evidence>
<proteinExistence type="inferred from homology"/>
<feature type="modified residue" description="N6-(pyridoxal phosphate)lysine" evidence="7">
    <location>
        <position position="196"/>
    </location>
</feature>
<dbReference type="PIRSF" id="PIRSF000390">
    <property type="entry name" value="PLP_StrS"/>
    <property type="match status" value="1"/>
</dbReference>
<dbReference type="AlphaFoldDB" id="A0A9X2S6Y3"/>
<evidence type="ECO:0000256" key="8">
    <source>
        <dbReference type="RuleBase" id="RU004508"/>
    </source>
</evidence>
<keyword evidence="4 7" id="KW-0663">Pyridoxal phosphate</keyword>
<dbReference type="GO" id="GO:0000271">
    <property type="term" value="P:polysaccharide biosynthetic process"/>
    <property type="evidence" value="ECO:0007669"/>
    <property type="project" value="TreeGrafter"/>
</dbReference>
<dbReference type="GO" id="GO:0030170">
    <property type="term" value="F:pyridoxal phosphate binding"/>
    <property type="evidence" value="ECO:0007669"/>
    <property type="project" value="TreeGrafter"/>
</dbReference>
<gene>
    <name evidence="9" type="ORF">NQZ67_01305</name>
</gene>